<feature type="transmembrane region" description="Helical" evidence="1">
    <location>
        <begin position="213"/>
        <end position="231"/>
    </location>
</feature>
<protein>
    <submittedName>
        <fullName evidence="2">Major facilitator superfamily domain, general substrate transporter</fullName>
    </submittedName>
</protein>
<comment type="caution">
    <text evidence="2">The sequence shown here is derived from an EMBL/GenBank/DDBJ whole genome shotgun (WGS) entry which is preliminary data.</text>
</comment>
<accession>A0A0V0QKU5</accession>
<gene>
    <name evidence="2" type="ORF">PPERSA_04033</name>
</gene>
<feature type="transmembrane region" description="Helical" evidence="1">
    <location>
        <begin position="140"/>
        <end position="166"/>
    </location>
</feature>
<feature type="transmembrane region" description="Helical" evidence="1">
    <location>
        <begin position="316"/>
        <end position="334"/>
    </location>
</feature>
<dbReference type="SUPFAM" id="SSF103473">
    <property type="entry name" value="MFS general substrate transporter"/>
    <property type="match status" value="1"/>
</dbReference>
<keyword evidence="1" id="KW-0472">Membrane</keyword>
<dbReference type="InterPro" id="IPR036259">
    <property type="entry name" value="MFS_trans_sf"/>
</dbReference>
<feature type="transmembrane region" description="Helical" evidence="1">
    <location>
        <begin position="187"/>
        <end position="207"/>
    </location>
</feature>
<dbReference type="AlphaFoldDB" id="A0A0V0QKU5"/>
<dbReference type="Gene3D" id="1.20.1250.20">
    <property type="entry name" value="MFS general substrate transporter like domains"/>
    <property type="match status" value="1"/>
</dbReference>
<reference evidence="2 3" key="1">
    <citation type="journal article" date="2015" name="Sci. Rep.">
        <title>Genome of the facultative scuticociliatosis pathogen Pseudocohnilembus persalinus provides insight into its virulence through horizontal gene transfer.</title>
        <authorList>
            <person name="Xiong J."/>
            <person name="Wang G."/>
            <person name="Cheng J."/>
            <person name="Tian M."/>
            <person name="Pan X."/>
            <person name="Warren A."/>
            <person name="Jiang C."/>
            <person name="Yuan D."/>
            <person name="Miao W."/>
        </authorList>
    </citation>
    <scope>NUCLEOTIDE SEQUENCE [LARGE SCALE GENOMIC DNA]</scope>
    <source>
        <strain evidence="2">36N120E</strain>
    </source>
</reference>
<feature type="transmembrane region" description="Helical" evidence="1">
    <location>
        <begin position="411"/>
        <end position="430"/>
    </location>
</feature>
<organism evidence="2 3">
    <name type="scientific">Pseudocohnilembus persalinus</name>
    <name type="common">Ciliate</name>
    <dbReference type="NCBI Taxonomy" id="266149"/>
    <lineage>
        <taxon>Eukaryota</taxon>
        <taxon>Sar</taxon>
        <taxon>Alveolata</taxon>
        <taxon>Ciliophora</taxon>
        <taxon>Intramacronucleata</taxon>
        <taxon>Oligohymenophorea</taxon>
        <taxon>Scuticociliatia</taxon>
        <taxon>Philasterida</taxon>
        <taxon>Pseudocohnilembidae</taxon>
        <taxon>Pseudocohnilembus</taxon>
    </lineage>
</organism>
<dbReference type="CDD" id="cd06174">
    <property type="entry name" value="MFS"/>
    <property type="match status" value="1"/>
</dbReference>
<evidence type="ECO:0000256" key="1">
    <source>
        <dbReference type="SAM" id="Phobius"/>
    </source>
</evidence>
<keyword evidence="1" id="KW-0812">Transmembrane</keyword>
<feature type="transmembrane region" description="Helical" evidence="1">
    <location>
        <begin position="20"/>
        <end position="41"/>
    </location>
</feature>
<sequence>MEAKQAITNSVSKKELLRFILLLLGCSIQTLTYTVIPFIFYRPQFQCYQFNSMQNSEIQYKNNVEYNQYYKEFRCSEFEACNIMNYENMFDPKFNQQQQEQNYYKQQNNPQYKVQLNYPYFEIDSISTEFQLYFQGFLMLYSQFCTSIIEVGSILAIWNFGYVYILSTIYSYINSSFSQQLQKYGPTCVNLFWCILSLMYIASTLIIGNWRDSISLIGFLFILCGAGLFLLKEQANVKQKDGEIQTQNQNQNYVRDQEQQNFIQQLSNNATVFKQNINLMKNAIFWIFSLTTPSVCYFLVQLIINTMIGDLYVNSFGSSLLELIGNIFSVLLIYKKCSMEKSLRIVFMTMCFAYVCSVFTVDQNQDRNQTNPLQIFLTLLPIIVAKFTHELLITILYTYVNEIIPAKYQQFVIANGQLISNITLCLVPYYKYIMEYLGLNYFILVALMCLSNSLIIKNFQHLKEEDLIYQDKKNTIEIPLIEVKHKNEY</sequence>
<proteinExistence type="predicted"/>
<dbReference type="OMA" id="FEACNIM"/>
<dbReference type="EMBL" id="LDAU01000151">
    <property type="protein sequence ID" value="KRX02830.1"/>
    <property type="molecule type" value="Genomic_DNA"/>
</dbReference>
<evidence type="ECO:0000313" key="3">
    <source>
        <dbReference type="Proteomes" id="UP000054937"/>
    </source>
</evidence>
<dbReference type="InParanoid" id="A0A0V0QKU5"/>
<feature type="transmembrane region" description="Helical" evidence="1">
    <location>
        <begin position="373"/>
        <end position="399"/>
    </location>
</feature>
<feature type="transmembrane region" description="Helical" evidence="1">
    <location>
        <begin position="436"/>
        <end position="456"/>
    </location>
</feature>
<feature type="transmembrane region" description="Helical" evidence="1">
    <location>
        <begin position="283"/>
        <end position="304"/>
    </location>
</feature>
<name>A0A0V0QKU5_PSEPJ</name>
<dbReference type="Proteomes" id="UP000054937">
    <property type="component" value="Unassembled WGS sequence"/>
</dbReference>
<feature type="transmembrane region" description="Helical" evidence="1">
    <location>
        <begin position="343"/>
        <end position="361"/>
    </location>
</feature>
<evidence type="ECO:0000313" key="2">
    <source>
        <dbReference type="EMBL" id="KRX02830.1"/>
    </source>
</evidence>
<dbReference type="OrthoDB" id="5958014at2759"/>
<keyword evidence="3" id="KW-1185">Reference proteome</keyword>
<keyword evidence="1" id="KW-1133">Transmembrane helix</keyword>